<dbReference type="SUPFAM" id="SSF109604">
    <property type="entry name" value="HD-domain/PDEase-like"/>
    <property type="match status" value="1"/>
</dbReference>
<evidence type="ECO:0000313" key="1">
    <source>
        <dbReference type="EMBL" id="AKP63809.1"/>
    </source>
</evidence>
<proteinExistence type="predicted"/>
<sequence length="215" mass="24532">MGMNQFLQSLSDLETINRAPGYFKFEQHSVAAHSFKVAEVAQFLGDVEEQAGHAVNWRLVYEKALNHDYTERFIGDIKTPVKYATPQLRHMLADVETSLTANFIENEIPKQFQAAYTRRLGEGKDDTLEGQILSVADKVDLLYESFGEIQKGNPEPVYTEIYRESLSTILTFKRLDCVKYFLAEVLPEMLAADFSDRQKLAQLTDELLQQQEAQA</sequence>
<keyword evidence="1" id="KW-0378">Hydrolase</keyword>
<dbReference type="AlphaFoldDB" id="A0AAC9EQV8"/>
<dbReference type="RefSeq" id="WP_048732372.1">
    <property type="nucleotide sequence ID" value="NZ_CP012033.1"/>
</dbReference>
<dbReference type="EMBL" id="CP012033">
    <property type="protein sequence ID" value="AKP63809.1"/>
    <property type="molecule type" value="Genomic_DNA"/>
</dbReference>
<dbReference type="Gene3D" id="1.10.3210.10">
    <property type="entry name" value="Hypothetical protein af1432"/>
    <property type="match status" value="1"/>
</dbReference>
<name>A0AAC9EQV8_9LACO</name>
<evidence type="ECO:0000313" key="2">
    <source>
        <dbReference type="Proteomes" id="UP000036000"/>
    </source>
</evidence>
<keyword evidence="2" id="KW-1185">Reference proteome</keyword>
<reference evidence="1 2" key="1">
    <citation type="submission" date="2015-07" db="EMBL/GenBank/DDBJ databases">
        <title>Lactobacillus korensis/26-25/ whole genome sequencing.</title>
        <authorList>
            <person name="Kim M.K."/>
            <person name="Im W.-T."/>
            <person name="Srinivasan S."/>
            <person name="Lee J.-J."/>
        </authorList>
    </citation>
    <scope>NUCLEOTIDE SEQUENCE [LARGE SCALE GENOMIC DNA]</scope>
    <source>
        <strain evidence="1 2">26-25</strain>
    </source>
</reference>
<gene>
    <name evidence="1" type="ORF">ABN16_01555</name>
</gene>
<accession>A0AAC9EQV8</accession>
<dbReference type="CDD" id="cd00077">
    <property type="entry name" value="HDc"/>
    <property type="match status" value="1"/>
</dbReference>
<dbReference type="InterPro" id="IPR003607">
    <property type="entry name" value="HD/PDEase_dom"/>
</dbReference>
<dbReference type="Pfam" id="PF12917">
    <property type="entry name" value="YfbR-like"/>
    <property type="match status" value="1"/>
</dbReference>
<organism evidence="1 2">
    <name type="scientific">Levilactobacillus koreensis</name>
    <dbReference type="NCBI Taxonomy" id="637971"/>
    <lineage>
        <taxon>Bacteria</taxon>
        <taxon>Bacillati</taxon>
        <taxon>Bacillota</taxon>
        <taxon>Bacilli</taxon>
        <taxon>Lactobacillales</taxon>
        <taxon>Lactobacillaceae</taxon>
        <taxon>Levilactobacillus</taxon>
    </lineage>
</organism>
<protein>
    <submittedName>
        <fullName evidence="1">Hydrolase</fullName>
    </submittedName>
</protein>
<dbReference type="KEGG" id="lko:ABN16_01555"/>
<dbReference type="GO" id="GO:0016787">
    <property type="term" value="F:hydrolase activity"/>
    <property type="evidence" value="ECO:0007669"/>
    <property type="project" value="UniProtKB-KW"/>
</dbReference>
<dbReference type="Proteomes" id="UP000036000">
    <property type="component" value="Chromosome"/>
</dbReference>